<sequence length="224" mass="24586">MWRPWLPLVAFDTCLRAVDVREAGEAAERRRQGTITIESGWPELNGTQFDVDLNEPVSGPSQSFMALGSTPSQHMSGLSWEMPLPAPVHVLTPSASPALAEHHNQPPARARGCRIRRRRGCGTGNIRCTSQPCHRRYRHQCRPEMEIRQEASVVVRSFLSTTNSCYVFPVTSELLVISTIKFGGVGSSNETLSSLDAWLFMLTVADPSTGESFPPPPVVLASTS</sequence>
<feature type="signal peptide" evidence="1">
    <location>
        <begin position="1"/>
        <end position="17"/>
    </location>
</feature>
<dbReference type="Proteomes" id="UP001341840">
    <property type="component" value="Unassembled WGS sequence"/>
</dbReference>
<organism evidence="2 3">
    <name type="scientific">Stylosanthes scabra</name>
    <dbReference type="NCBI Taxonomy" id="79078"/>
    <lineage>
        <taxon>Eukaryota</taxon>
        <taxon>Viridiplantae</taxon>
        <taxon>Streptophyta</taxon>
        <taxon>Embryophyta</taxon>
        <taxon>Tracheophyta</taxon>
        <taxon>Spermatophyta</taxon>
        <taxon>Magnoliopsida</taxon>
        <taxon>eudicotyledons</taxon>
        <taxon>Gunneridae</taxon>
        <taxon>Pentapetalae</taxon>
        <taxon>rosids</taxon>
        <taxon>fabids</taxon>
        <taxon>Fabales</taxon>
        <taxon>Fabaceae</taxon>
        <taxon>Papilionoideae</taxon>
        <taxon>50 kb inversion clade</taxon>
        <taxon>dalbergioids sensu lato</taxon>
        <taxon>Dalbergieae</taxon>
        <taxon>Pterocarpus clade</taxon>
        <taxon>Stylosanthes</taxon>
    </lineage>
</organism>
<name>A0ABU6Y0A5_9FABA</name>
<protein>
    <submittedName>
        <fullName evidence="2">Uncharacterized protein</fullName>
    </submittedName>
</protein>
<proteinExistence type="predicted"/>
<accession>A0ABU6Y0A5</accession>
<keyword evidence="3" id="KW-1185">Reference proteome</keyword>
<evidence type="ECO:0000313" key="3">
    <source>
        <dbReference type="Proteomes" id="UP001341840"/>
    </source>
</evidence>
<dbReference type="EMBL" id="JASCZI010214714">
    <property type="protein sequence ID" value="MED6202203.1"/>
    <property type="molecule type" value="Genomic_DNA"/>
</dbReference>
<feature type="chain" id="PRO_5045648122" evidence="1">
    <location>
        <begin position="18"/>
        <end position="224"/>
    </location>
</feature>
<gene>
    <name evidence="2" type="ORF">PIB30_102992</name>
</gene>
<reference evidence="2 3" key="1">
    <citation type="journal article" date="2023" name="Plants (Basel)">
        <title>Bridging the Gap: Combining Genomics and Transcriptomics Approaches to Understand Stylosanthes scabra, an Orphan Legume from the Brazilian Caatinga.</title>
        <authorList>
            <person name="Ferreira-Neto J.R.C."/>
            <person name="da Silva M.D."/>
            <person name="Binneck E."/>
            <person name="de Melo N.F."/>
            <person name="da Silva R.H."/>
            <person name="de Melo A.L.T.M."/>
            <person name="Pandolfi V."/>
            <person name="Bustamante F.O."/>
            <person name="Brasileiro-Vidal A.C."/>
            <person name="Benko-Iseppon A.M."/>
        </authorList>
    </citation>
    <scope>NUCLEOTIDE SEQUENCE [LARGE SCALE GENOMIC DNA]</scope>
    <source>
        <tissue evidence="2">Leaves</tissue>
    </source>
</reference>
<comment type="caution">
    <text evidence="2">The sequence shown here is derived from an EMBL/GenBank/DDBJ whole genome shotgun (WGS) entry which is preliminary data.</text>
</comment>
<evidence type="ECO:0000313" key="2">
    <source>
        <dbReference type="EMBL" id="MED6202203.1"/>
    </source>
</evidence>
<evidence type="ECO:0000256" key="1">
    <source>
        <dbReference type="SAM" id="SignalP"/>
    </source>
</evidence>
<keyword evidence="1" id="KW-0732">Signal</keyword>